<dbReference type="RefSeq" id="WP_420165732.1">
    <property type="nucleotide sequence ID" value="NZ_JBDLNV010000006.1"/>
</dbReference>
<feature type="compositionally biased region" description="Basic and acidic residues" evidence="1">
    <location>
        <begin position="60"/>
        <end position="71"/>
    </location>
</feature>
<dbReference type="Proteomes" id="UP001629745">
    <property type="component" value="Unassembled WGS sequence"/>
</dbReference>
<organism evidence="2 3">
    <name type="scientific">Rhodococcus parequi</name>
    <dbReference type="NCBI Taxonomy" id="3137122"/>
    <lineage>
        <taxon>Bacteria</taxon>
        <taxon>Bacillati</taxon>
        <taxon>Actinomycetota</taxon>
        <taxon>Actinomycetes</taxon>
        <taxon>Mycobacteriales</taxon>
        <taxon>Nocardiaceae</taxon>
        <taxon>Rhodococcus</taxon>
    </lineage>
</organism>
<evidence type="ECO:0000256" key="1">
    <source>
        <dbReference type="SAM" id="MobiDB-lite"/>
    </source>
</evidence>
<gene>
    <name evidence="2" type="ORF">ABEU20_003852</name>
</gene>
<protein>
    <submittedName>
        <fullName evidence="2">Uncharacterized protein</fullName>
    </submittedName>
</protein>
<feature type="compositionally biased region" description="Polar residues" evidence="1">
    <location>
        <begin position="34"/>
        <end position="53"/>
    </location>
</feature>
<sequence length="71" mass="7861">MLFGRPVRRWVALSVALPLITAVLSFIGRKIQQRKGSPTKTSKALLGTSNLLNRRQRKGKSSEHSTDTSGR</sequence>
<name>A0ABW9FI66_9NOCA</name>
<reference evidence="2 3" key="1">
    <citation type="submission" date="2023-11" db="EMBL/GenBank/DDBJ databases">
        <authorList>
            <person name="Val-Calvo J."/>
            <person name="Scortti M."/>
            <person name="Vazquez-Boland J."/>
        </authorList>
    </citation>
    <scope>NUCLEOTIDE SEQUENCE [LARGE SCALE GENOMIC DNA]</scope>
    <source>
        <strain evidence="2 3">PAM 2766</strain>
    </source>
</reference>
<accession>A0ABW9FI66</accession>
<comment type="caution">
    <text evidence="2">The sequence shown here is derived from an EMBL/GenBank/DDBJ whole genome shotgun (WGS) entry which is preliminary data.</text>
</comment>
<feature type="region of interest" description="Disordered" evidence="1">
    <location>
        <begin position="32"/>
        <end position="71"/>
    </location>
</feature>
<evidence type="ECO:0000313" key="2">
    <source>
        <dbReference type="EMBL" id="MFM1725241.1"/>
    </source>
</evidence>
<proteinExistence type="predicted"/>
<keyword evidence="3" id="KW-1185">Reference proteome</keyword>
<evidence type="ECO:0000313" key="3">
    <source>
        <dbReference type="Proteomes" id="UP001629745"/>
    </source>
</evidence>
<dbReference type="EMBL" id="JBDLNV010000006">
    <property type="protein sequence ID" value="MFM1725241.1"/>
    <property type="molecule type" value="Genomic_DNA"/>
</dbReference>